<dbReference type="AlphaFoldDB" id="A0A7W7RRG7"/>
<organism evidence="1 2">
    <name type="scientific">Streptosporangium album</name>
    <dbReference type="NCBI Taxonomy" id="47479"/>
    <lineage>
        <taxon>Bacteria</taxon>
        <taxon>Bacillati</taxon>
        <taxon>Actinomycetota</taxon>
        <taxon>Actinomycetes</taxon>
        <taxon>Streptosporangiales</taxon>
        <taxon>Streptosporangiaceae</taxon>
        <taxon>Streptosporangium</taxon>
    </lineage>
</organism>
<comment type="caution">
    <text evidence="1">The sequence shown here is derived from an EMBL/GenBank/DDBJ whole genome shotgun (WGS) entry which is preliminary data.</text>
</comment>
<gene>
    <name evidence="1" type="ORF">FHR32_001109</name>
</gene>
<proteinExistence type="predicted"/>
<evidence type="ECO:0000313" key="2">
    <source>
        <dbReference type="Proteomes" id="UP000534286"/>
    </source>
</evidence>
<accession>A0A7W7RRG7</accession>
<reference evidence="1 2" key="1">
    <citation type="submission" date="2020-08" db="EMBL/GenBank/DDBJ databases">
        <title>Sequencing the genomes of 1000 actinobacteria strains.</title>
        <authorList>
            <person name="Klenk H.-P."/>
        </authorList>
    </citation>
    <scope>NUCLEOTIDE SEQUENCE [LARGE SCALE GENOMIC DNA]</scope>
    <source>
        <strain evidence="1 2">DSM 43023</strain>
    </source>
</reference>
<protein>
    <submittedName>
        <fullName evidence="1">Uncharacterized protein</fullName>
    </submittedName>
</protein>
<keyword evidence="2" id="KW-1185">Reference proteome</keyword>
<dbReference type="RefSeq" id="WP_221465272.1">
    <property type="nucleotide sequence ID" value="NZ_BAABEK010000069.1"/>
</dbReference>
<name>A0A7W7RRG7_9ACTN</name>
<evidence type="ECO:0000313" key="1">
    <source>
        <dbReference type="EMBL" id="MBB4936804.1"/>
    </source>
</evidence>
<dbReference type="EMBL" id="JACHJU010000001">
    <property type="protein sequence ID" value="MBB4936804.1"/>
    <property type="molecule type" value="Genomic_DNA"/>
</dbReference>
<sequence length="62" mass="6890">MLAARAELMALPVDRRCAVLADPDRLRAAGMTWESPAGWLQGPMDAAAWEAVLDRWPGRGRW</sequence>
<dbReference type="Proteomes" id="UP000534286">
    <property type="component" value="Unassembled WGS sequence"/>
</dbReference>